<gene>
    <name evidence="6" type="ORF">BCR42DRAFT_44220</name>
</gene>
<evidence type="ECO:0000259" key="5">
    <source>
        <dbReference type="Pfam" id="PF18334"/>
    </source>
</evidence>
<evidence type="ECO:0000313" key="7">
    <source>
        <dbReference type="Proteomes" id="UP000193560"/>
    </source>
</evidence>
<feature type="region of interest" description="Disordered" evidence="1">
    <location>
        <begin position="645"/>
        <end position="715"/>
    </location>
</feature>
<dbReference type="AlphaFoldDB" id="A0A1X2IG21"/>
<dbReference type="Gene3D" id="2.30.30.750">
    <property type="match status" value="1"/>
</dbReference>
<dbReference type="EMBL" id="MCGE01000012">
    <property type="protein sequence ID" value="ORZ15873.1"/>
    <property type="molecule type" value="Genomic_DNA"/>
</dbReference>
<dbReference type="GO" id="GO:0003723">
    <property type="term" value="F:RNA binding"/>
    <property type="evidence" value="ECO:0007669"/>
    <property type="project" value="TreeGrafter"/>
</dbReference>
<keyword evidence="7" id="KW-1185">Reference proteome</keyword>
<dbReference type="GO" id="GO:0000956">
    <property type="term" value="P:nuclear-transcribed mRNA catabolic process"/>
    <property type="evidence" value="ECO:0007669"/>
    <property type="project" value="TreeGrafter"/>
</dbReference>
<accession>A0A1X2IG21</accession>
<organism evidence="6 7">
    <name type="scientific">Absidia repens</name>
    <dbReference type="NCBI Taxonomy" id="90262"/>
    <lineage>
        <taxon>Eukaryota</taxon>
        <taxon>Fungi</taxon>
        <taxon>Fungi incertae sedis</taxon>
        <taxon>Mucoromycota</taxon>
        <taxon>Mucoromycotina</taxon>
        <taxon>Mucoromycetes</taxon>
        <taxon>Mucorales</taxon>
        <taxon>Cunninghamellaceae</taxon>
        <taxon>Absidia</taxon>
    </lineage>
</organism>
<dbReference type="PANTHER" id="PTHR12341">
    <property type="entry name" value="5'-&gt;3' EXORIBONUCLEASE"/>
    <property type="match status" value="1"/>
</dbReference>
<name>A0A1X2IG21_9FUNG</name>
<dbReference type="InterPro" id="IPR041412">
    <property type="entry name" value="Xrn1_helical"/>
</dbReference>
<dbReference type="InterPro" id="IPR047007">
    <property type="entry name" value="XRN1_D1_sf"/>
</dbReference>
<protein>
    <submittedName>
        <fullName evidence="6">Uncharacterized protein</fullName>
    </submittedName>
</protein>
<evidence type="ECO:0000259" key="4">
    <source>
        <dbReference type="Pfam" id="PF18332"/>
    </source>
</evidence>
<dbReference type="Proteomes" id="UP000193560">
    <property type="component" value="Unassembled WGS sequence"/>
</dbReference>
<feature type="domain" description="5'-3' exoribonuclease 1 SH3-like" evidence="3">
    <location>
        <begin position="568"/>
        <end position="634"/>
    </location>
</feature>
<dbReference type="OrthoDB" id="372487at2759"/>
<comment type="caution">
    <text evidence="6">The sequence shown here is derived from an EMBL/GenBank/DDBJ whole genome shotgun (WGS) entry which is preliminary data.</text>
</comment>
<feature type="domain" description="5'-3' exoribonuclease 1 D1" evidence="4">
    <location>
        <begin position="124"/>
        <end position="312"/>
    </location>
</feature>
<dbReference type="STRING" id="90262.A0A1X2IG21"/>
<dbReference type="InterPro" id="IPR047008">
    <property type="entry name" value="XRN1_SH3_sf"/>
</dbReference>
<evidence type="ECO:0000259" key="3">
    <source>
        <dbReference type="Pfam" id="PF18129"/>
    </source>
</evidence>
<evidence type="ECO:0000313" key="6">
    <source>
        <dbReference type="EMBL" id="ORZ15873.1"/>
    </source>
</evidence>
<proteinExistence type="predicted"/>
<dbReference type="Pfam" id="PF17846">
    <property type="entry name" value="XRN_M"/>
    <property type="match status" value="1"/>
</dbReference>
<feature type="compositionally biased region" description="Polar residues" evidence="1">
    <location>
        <begin position="645"/>
        <end position="655"/>
    </location>
</feature>
<dbReference type="InterPro" id="IPR040992">
    <property type="entry name" value="XRN1_D1"/>
</dbReference>
<dbReference type="Pfam" id="PF18332">
    <property type="entry name" value="XRN1_D1"/>
    <property type="match status" value="1"/>
</dbReference>
<dbReference type="Pfam" id="PF18334">
    <property type="entry name" value="XRN1_D2_D3"/>
    <property type="match status" value="1"/>
</dbReference>
<dbReference type="GO" id="GO:0005634">
    <property type="term" value="C:nucleus"/>
    <property type="evidence" value="ECO:0007669"/>
    <property type="project" value="TreeGrafter"/>
</dbReference>
<dbReference type="GO" id="GO:0016075">
    <property type="term" value="P:rRNA catabolic process"/>
    <property type="evidence" value="ECO:0007669"/>
    <property type="project" value="TreeGrafter"/>
</dbReference>
<dbReference type="Gene3D" id="2.170.260.40">
    <property type="match status" value="1"/>
</dbReference>
<dbReference type="Pfam" id="PF18129">
    <property type="entry name" value="SH3_12"/>
    <property type="match status" value="1"/>
</dbReference>
<dbReference type="PANTHER" id="PTHR12341:SF7">
    <property type="entry name" value="5'-3' EXORIBONUCLEASE 1"/>
    <property type="match status" value="1"/>
</dbReference>
<dbReference type="InterPro" id="IPR027073">
    <property type="entry name" value="5_3_exoribonuclease"/>
</dbReference>
<dbReference type="Gene3D" id="1.25.40.1050">
    <property type="match status" value="1"/>
</dbReference>
<evidence type="ECO:0000256" key="1">
    <source>
        <dbReference type="SAM" id="MobiDB-lite"/>
    </source>
</evidence>
<dbReference type="InterPro" id="IPR041106">
    <property type="entry name" value="XRN1_D2_D3"/>
</dbReference>
<evidence type="ECO:0000259" key="2">
    <source>
        <dbReference type="Pfam" id="PF17846"/>
    </source>
</evidence>
<dbReference type="GO" id="GO:0004534">
    <property type="term" value="F:5'-3' RNA exonuclease activity"/>
    <property type="evidence" value="ECO:0007669"/>
    <property type="project" value="TreeGrafter"/>
</dbReference>
<feature type="domain" description="Exoribonuclease Xrn1 D2/D3" evidence="5">
    <location>
        <begin position="316"/>
        <end position="537"/>
    </location>
</feature>
<dbReference type="InterPro" id="IPR041385">
    <property type="entry name" value="SH3_12"/>
</dbReference>
<sequence length="715" mass="80279">MTDPSSPIIDFYPRDFDLDMNGKKQDWEAVIKIPFIDENRLLEAMQRKEGQLTKVERDMARFGESFKFVHEAPPVVDGVDDLDSKNIYKSPLPQVFPDILHCSAREVVYHLPTIGGNIALRKSLLEGAKSGKDSLSGFPTLATIPHSSVLSFHNVKVFQQDSKNETVVVNLHNRFSNMTTEEIAKLLLYKRVFVNYPYLQEAVVIAVSNETTKYTLKIAGKKRIVRELPLDAEGQKDWSKRSGRAEYLASKRFGLEIGPTTTALHVCVLRGMKRTDEGALIKEYVSPAQEELIPVQAAVMKVAHEDPRYIERKAPPVTVGYPINSKIFLLGGGRYGTMGTITGHSQNNVDIQLVIPASREIAEPTFGVEAHAHQDEISQYMSSFMLAERVQCNALTLSKISSSLQIMDRNGQRVNVGLNLKFEGRQQKVIGYTRKTGAGHWEYSAKAADLIEAYVSTFPMFVKLVQGGKNAGFNGEMINASDLAWVENGSAEIKRMKQWLKERGVDDLPKASLTAEEFEEPVIKAMEAVAAQYHDYYENLDFKRVLIKNTPRTVLLRPEDAESKLHAQLFQLGDRVTYILESGSVPIDSKGTVVGVQEKAVEIVFDTPFMGGQDLAGRCSEYRGMILPFYAVLNITVPQLMFENSQGHQQSSNNKENVHKQQHHYQKQPRGNNPDGQQQKQHRNNGGGGQQQQQQQQQQPRRIMKKPNGTSGFRD</sequence>
<reference evidence="6 7" key="1">
    <citation type="submission" date="2016-07" db="EMBL/GenBank/DDBJ databases">
        <title>Pervasive Adenine N6-methylation of Active Genes in Fungi.</title>
        <authorList>
            <consortium name="DOE Joint Genome Institute"/>
            <person name="Mondo S.J."/>
            <person name="Dannebaum R.O."/>
            <person name="Kuo R.C."/>
            <person name="Labutti K."/>
            <person name="Haridas S."/>
            <person name="Kuo A."/>
            <person name="Salamov A."/>
            <person name="Ahrendt S.R."/>
            <person name="Lipzen A."/>
            <person name="Sullivan W."/>
            <person name="Andreopoulos W.B."/>
            <person name="Clum A."/>
            <person name="Lindquist E."/>
            <person name="Daum C."/>
            <person name="Ramamoorthy G.K."/>
            <person name="Gryganskyi A."/>
            <person name="Culley D."/>
            <person name="Magnuson J.K."/>
            <person name="James T.Y."/>
            <person name="O'Malley M.A."/>
            <person name="Stajich J.E."/>
            <person name="Spatafora J.W."/>
            <person name="Visel A."/>
            <person name="Grigoriev I.V."/>
        </authorList>
    </citation>
    <scope>NUCLEOTIDE SEQUENCE [LARGE SCALE GENOMIC DNA]</scope>
    <source>
        <strain evidence="6 7">NRRL 1336</strain>
    </source>
</reference>
<feature type="domain" description="Xrn1 helical" evidence="2">
    <location>
        <begin position="1"/>
        <end position="73"/>
    </location>
</feature>